<dbReference type="InterPro" id="IPR000454">
    <property type="entry name" value="ATP_synth_F0_csu"/>
</dbReference>
<comment type="subcellular location">
    <subcellularLocation>
        <location evidence="1">Membrane</location>
        <topology evidence="1">Multi-pass membrane protein</topology>
    </subcellularLocation>
</comment>
<dbReference type="Proteomes" id="UP000003697">
    <property type="component" value="Unassembled WGS sequence"/>
</dbReference>
<reference evidence="12 13" key="1">
    <citation type="submission" date="2011-01" db="EMBL/GenBank/DDBJ databases">
        <authorList>
            <person name="Muzny D."/>
            <person name="Qin X."/>
            <person name="Buhay C."/>
            <person name="Dugan-Rocha S."/>
            <person name="Ding Y."/>
            <person name="Chen G."/>
            <person name="Hawes A."/>
            <person name="Holder M."/>
            <person name="Jhangiani S."/>
            <person name="Johnson A."/>
            <person name="Khan Z."/>
            <person name="Li Z."/>
            <person name="Liu W."/>
            <person name="Liu X."/>
            <person name="Perez L."/>
            <person name="Shen H."/>
            <person name="Wang Q."/>
            <person name="Watt J."/>
            <person name="Xi L."/>
            <person name="Xin Y."/>
            <person name="Zhou J."/>
            <person name="Deng J."/>
            <person name="Jiang H."/>
            <person name="Liu Y."/>
            <person name="Qu J."/>
            <person name="Song X.-Z."/>
            <person name="Zhang L."/>
            <person name="Villasana D."/>
            <person name="Johnson A."/>
            <person name="Liu J."/>
            <person name="Liyanage D."/>
            <person name="Lorensuhewa L."/>
            <person name="Robinson T."/>
            <person name="Song A."/>
            <person name="Song B.-B."/>
            <person name="Dinh H."/>
            <person name="Thornton R."/>
            <person name="Coyle M."/>
            <person name="Francisco L."/>
            <person name="Jackson L."/>
            <person name="Javaid M."/>
            <person name="Korchina V."/>
            <person name="Kovar C."/>
            <person name="Mata R."/>
            <person name="Mathew T."/>
            <person name="Ngo R."/>
            <person name="Nguyen L."/>
            <person name="Nguyen N."/>
            <person name="Okwuonu G."/>
            <person name="Ongeri F."/>
            <person name="Pham C."/>
            <person name="Simmons D."/>
            <person name="Wilczek-Boney K."/>
            <person name="Hale W."/>
            <person name="Jakkamsetti A."/>
            <person name="Pham P."/>
            <person name="Ruth R."/>
            <person name="San Lucas F."/>
            <person name="Warren J."/>
            <person name="Zhang J."/>
            <person name="Zhao Z."/>
            <person name="Zhou C."/>
            <person name="Zhu D."/>
            <person name="Lee S."/>
            <person name="Bess C."/>
            <person name="Blankenburg K."/>
            <person name="Forbes L."/>
            <person name="Fu Q."/>
            <person name="Gubbala S."/>
            <person name="Hirani K."/>
            <person name="Jayaseelan J.C."/>
            <person name="Lara F."/>
            <person name="Munidasa M."/>
            <person name="Palculict T."/>
            <person name="Patil S."/>
            <person name="Pu L.-L."/>
            <person name="Saada N."/>
            <person name="Tang L."/>
            <person name="Weissenberger G."/>
            <person name="Zhu Y."/>
            <person name="Hemphill L."/>
            <person name="Shang Y."/>
            <person name="Youmans B."/>
            <person name="Ayvaz T."/>
            <person name="Ross M."/>
            <person name="Santibanez J."/>
            <person name="Aqrawi P."/>
            <person name="Gross S."/>
            <person name="Joshi V."/>
            <person name="Fowler G."/>
            <person name="Nazareth L."/>
            <person name="Reid J."/>
            <person name="Worley K."/>
            <person name="Petrosino J."/>
            <person name="Highlander S."/>
            <person name="Gibbs R."/>
        </authorList>
    </citation>
    <scope>NUCLEOTIDE SEQUENCE [LARGE SCALE GENOMIC DNA]</scope>
    <source>
        <strain evidence="12 13">ATCC 49124</strain>
    </source>
</reference>
<evidence type="ECO:0000259" key="11">
    <source>
        <dbReference type="Pfam" id="PF00137"/>
    </source>
</evidence>
<organism evidence="12 13">
    <name type="scientific">Streptococcus vestibularis ATCC 49124</name>
    <dbReference type="NCBI Taxonomy" id="889206"/>
    <lineage>
        <taxon>Bacteria</taxon>
        <taxon>Bacillati</taxon>
        <taxon>Bacillota</taxon>
        <taxon>Bacilli</taxon>
        <taxon>Lactobacillales</taxon>
        <taxon>Streptococcaceae</taxon>
        <taxon>Streptococcus</taxon>
    </lineage>
</organism>
<dbReference type="Gene3D" id="1.20.20.10">
    <property type="entry name" value="F1F0 ATP synthase subunit C"/>
    <property type="match status" value="1"/>
</dbReference>
<proteinExistence type="inferred from homology"/>
<keyword evidence="12" id="KW-0378">Hydrolase</keyword>
<evidence type="ECO:0000256" key="8">
    <source>
        <dbReference type="ARBA" id="ARBA00032200"/>
    </source>
</evidence>
<evidence type="ECO:0000256" key="2">
    <source>
        <dbReference type="ARBA" id="ARBA00006704"/>
    </source>
</evidence>
<comment type="caution">
    <text evidence="12">The sequence shown here is derived from an EMBL/GenBank/DDBJ whole genome shotgun (WGS) entry which is preliminary data.</text>
</comment>
<evidence type="ECO:0000256" key="6">
    <source>
        <dbReference type="ARBA" id="ARBA00023065"/>
    </source>
</evidence>
<dbReference type="InterPro" id="IPR002379">
    <property type="entry name" value="ATPase_proteolipid_c-like_dom"/>
</dbReference>
<evidence type="ECO:0000256" key="3">
    <source>
        <dbReference type="ARBA" id="ARBA00022692"/>
    </source>
</evidence>
<dbReference type="Pfam" id="PF00137">
    <property type="entry name" value="ATP-synt_C"/>
    <property type="match status" value="1"/>
</dbReference>
<gene>
    <name evidence="12" type="primary">atpE</name>
    <name evidence="12" type="ORF">HMPREF9425_1436</name>
</gene>
<evidence type="ECO:0000313" key="13">
    <source>
        <dbReference type="Proteomes" id="UP000003697"/>
    </source>
</evidence>
<evidence type="ECO:0000256" key="1">
    <source>
        <dbReference type="ARBA" id="ARBA00004141"/>
    </source>
</evidence>
<dbReference type="EMBL" id="AEVI01000069">
    <property type="protein sequence ID" value="EFX95651.1"/>
    <property type="molecule type" value="Genomic_DNA"/>
</dbReference>
<feature type="transmembrane region" description="Helical" evidence="10">
    <location>
        <begin position="54"/>
        <end position="75"/>
    </location>
</feature>
<keyword evidence="3 10" id="KW-0812">Transmembrane</keyword>
<evidence type="ECO:0000256" key="7">
    <source>
        <dbReference type="ARBA" id="ARBA00023136"/>
    </source>
</evidence>
<keyword evidence="13" id="KW-1185">Reference proteome</keyword>
<evidence type="ECO:0000256" key="9">
    <source>
        <dbReference type="ARBA" id="ARBA00032887"/>
    </source>
</evidence>
<name>A0ABP2KKY5_STRVE</name>
<evidence type="ECO:0000256" key="5">
    <source>
        <dbReference type="ARBA" id="ARBA00022989"/>
    </source>
</evidence>
<evidence type="ECO:0000256" key="4">
    <source>
        <dbReference type="ARBA" id="ARBA00022781"/>
    </source>
</evidence>
<feature type="transmembrane region" description="Helical" evidence="10">
    <location>
        <begin position="12"/>
        <end position="34"/>
    </location>
</feature>
<feature type="domain" description="V-ATPase proteolipid subunit C-like" evidence="11">
    <location>
        <begin position="17"/>
        <end position="73"/>
    </location>
</feature>
<dbReference type="SUPFAM" id="SSF81333">
    <property type="entry name" value="F1F0 ATP synthase subunit C"/>
    <property type="match status" value="1"/>
</dbReference>
<keyword evidence="6" id="KW-0813">Transport</keyword>
<protein>
    <recommendedName>
        <fullName evidence="8">ATP synthase F(0) sector subunit c</fullName>
    </recommendedName>
    <alternativeName>
        <fullName evidence="9">F-type ATPase subunit c</fullName>
    </alternativeName>
</protein>
<keyword evidence="5 10" id="KW-1133">Transmembrane helix</keyword>
<evidence type="ECO:0000313" key="12">
    <source>
        <dbReference type="EMBL" id="EFX95651.1"/>
    </source>
</evidence>
<dbReference type="InterPro" id="IPR035921">
    <property type="entry name" value="F/V-ATP_Csub_sf"/>
</dbReference>
<dbReference type="GO" id="GO:0016787">
    <property type="term" value="F:hydrolase activity"/>
    <property type="evidence" value="ECO:0007669"/>
    <property type="project" value="UniProtKB-KW"/>
</dbReference>
<dbReference type="NCBIfam" id="NF009997">
    <property type="entry name" value="PRK13467.1"/>
    <property type="match status" value="1"/>
</dbReference>
<dbReference type="CDD" id="cd18121">
    <property type="entry name" value="ATP-synt_Fo_c"/>
    <property type="match status" value="1"/>
</dbReference>
<keyword evidence="6" id="KW-0406">Ion transport</keyword>
<evidence type="ECO:0000256" key="10">
    <source>
        <dbReference type="SAM" id="Phobius"/>
    </source>
</evidence>
<dbReference type="InterPro" id="IPR038662">
    <property type="entry name" value="ATP_synth_F0_csu_sf"/>
</dbReference>
<keyword evidence="7 10" id="KW-0472">Membrane</keyword>
<sequence>MVKIIKKENSTMNLTILGLGLAVMGVSIGEGILVANVAKAAARQPEMFSKLQTLMFTGVAFIEGTFFVLFALSYIV</sequence>
<keyword evidence="4" id="KW-0375">Hydrogen ion transport</keyword>
<accession>A0ABP2KKY5</accession>
<comment type="similarity">
    <text evidence="2">Belongs to the ATPase C chain family.</text>
</comment>
<dbReference type="PRINTS" id="PR00124">
    <property type="entry name" value="ATPASEC"/>
</dbReference>